<evidence type="ECO:0000256" key="1">
    <source>
        <dbReference type="ARBA" id="ARBA00007074"/>
    </source>
</evidence>
<evidence type="ECO:0000256" key="4">
    <source>
        <dbReference type="ARBA" id="ARBA00022807"/>
    </source>
</evidence>
<keyword evidence="8" id="KW-1185">Reference proteome</keyword>
<sequence>MKKLAYLLLIIGLVTSCHSAKKAAAKKRIKTPATSTVNKPTTKHPYSVSVGASDMKVVKGRGNPKGERTTTELLRLDKVINEALGYLGTRYKYGGTSSRGMDCSGLVYTSFLSQEVLLERTSYGMSNEGVAVSIKKVLPGDLLFFITGKGKRINHVAMVIEASPTDVKFIHSTTSRGVIISSIHEGYWSSAFKFARRMDL</sequence>
<dbReference type="InterPro" id="IPR038765">
    <property type="entry name" value="Papain-like_cys_pep_sf"/>
</dbReference>
<dbReference type="RefSeq" id="WP_281756031.1">
    <property type="nucleotide sequence ID" value="NZ_BRVP01000024.1"/>
</dbReference>
<protein>
    <recommendedName>
        <fullName evidence="6">NlpC/P60 domain-containing protein</fullName>
    </recommendedName>
</protein>
<dbReference type="EMBL" id="BRVP01000024">
    <property type="protein sequence ID" value="GLB53805.1"/>
    <property type="molecule type" value="Genomic_DNA"/>
</dbReference>
<evidence type="ECO:0000256" key="3">
    <source>
        <dbReference type="ARBA" id="ARBA00022801"/>
    </source>
</evidence>
<comment type="similarity">
    <text evidence="1">Belongs to the peptidase C40 family.</text>
</comment>
<feature type="signal peptide" evidence="5">
    <location>
        <begin position="1"/>
        <end position="19"/>
    </location>
</feature>
<dbReference type="Gene3D" id="3.90.1720.10">
    <property type="entry name" value="endopeptidase domain like (from Nostoc punctiforme)"/>
    <property type="match status" value="1"/>
</dbReference>
<keyword evidence="3" id="KW-0378">Hydrolase</keyword>
<dbReference type="InterPro" id="IPR051202">
    <property type="entry name" value="Peptidase_C40"/>
</dbReference>
<dbReference type="GO" id="GO:0006508">
    <property type="term" value="P:proteolysis"/>
    <property type="evidence" value="ECO:0007669"/>
    <property type="project" value="UniProtKB-KW"/>
</dbReference>
<reference evidence="7" key="1">
    <citation type="submission" date="2022-07" db="EMBL/GenBank/DDBJ databases">
        <title>Taxonomy of Novel Oxalotrophic and Methylotrophic Bacteria.</title>
        <authorList>
            <person name="Sahin N."/>
            <person name="Tani A."/>
        </authorList>
    </citation>
    <scope>NUCLEOTIDE SEQUENCE</scope>
    <source>
        <strain evidence="7">AM327</strain>
    </source>
</reference>
<dbReference type="InterPro" id="IPR000064">
    <property type="entry name" value="NLP_P60_dom"/>
</dbReference>
<evidence type="ECO:0000256" key="5">
    <source>
        <dbReference type="SAM" id="SignalP"/>
    </source>
</evidence>
<dbReference type="PROSITE" id="PS51257">
    <property type="entry name" value="PROKAR_LIPOPROTEIN"/>
    <property type="match status" value="1"/>
</dbReference>
<accession>A0A9W6B8M5</accession>
<dbReference type="GO" id="GO:0008234">
    <property type="term" value="F:cysteine-type peptidase activity"/>
    <property type="evidence" value="ECO:0007669"/>
    <property type="project" value="UniProtKB-KW"/>
</dbReference>
<evidence type="ECO:0000313" key="8">
    <source>
        <dbReference type="Proteomes" id="UP001143545"/>
    </source>
</evidence>
<evidence type="ECO:0000256" key="2">
    <source>
        <dbReference type="ARBA" id="ARBA00022670"/>
    </source>
</evidence>
<dbReference type="Pfam" id="PF00877">
    <property type="entry name" value="NLPC_P60"/>
    <property type="match status" value="1"/>
</dbReference>
<comment type="caution">
    <text evidence="7">The sequence shown here is derived from an EMBL/GenBank/DDBJ whole genome shotgun (WGS) entry which is preliminary data.</text>
</comment>
<dbReference type="PROSITE" id="PS51935">
    <property type="entry name" value="NLPC_P60"/>
    <property type="match status" value="1"/>
</dbReference>
<dbReference type="Proteomes" id="UP001143545">
    <property type="component" value="Unassembled WGS sequence"/>
</dbReference>
<dbReference type="AlphaFoldDB" id="A0A9W6B8M5"/>
<keyword evidence="5" id="KW-0732">Signal</keyword>
<evidence type="ECO:0000313" key="7">
    <source>
        <dbReference type="EMBL" id="GLB53805.1"/>
    </source>
</evidence>
<evidence type="ECO:0000259" key="6">
    <source>
        <dbReference type="PROSITE" id="PS51935"/>
    </source>
</evidence>
<dbReference type="PANTHER" id="PTHR47053:SF1">
    <property type="entry name" value="MUREIN DD-ENDOPEPTIDASE MEPH-RELATED"/>
    <property type="match status" value="1"/>
</dbReference>
<name>A0A9W6B8M5_9FLAO</name>
<dbReference type="SUPFAM" id="SSF54001">
    <property type="entry name" value="Cysteine proteinases"/>
    <property type="match status" value="1"/>
</dbReference>
<gene>
    <name evidence="7" type="ORF">NBRC110019_28460</name>
</gene>
<feature type="domain" description="NlpC/P60" evidence="6">
    <location>
        <begin position="73"/>
        <end position="199"/>
    </location>
</feature>
<proteinExistence type="inferred from homology"/>
<organism evidence="7 8">
    <name type="scientific">Neptunitalea chrysea</name>
    <dbReference type="NCBI Taxonomy" id="1647581"/>
    <lineage>
        <taxon>Bacteria</taxon>
        <taxon>Pseudomonadati</taxon>
        <taxon>Bacteroidota</taxon>
        <taxon>Flavobacteriia</taxon>
        <taxon>Flavobacteriales</taxon>
        <taxon>Flavobacteriaceae</taxon>
        <taxon>Neptunitalea</taxon>
    </lineage>
</organism>
<keyword evidence="4" id="KW-0788">Thiol protease</keyword>
<feature type="chain" id="PRO_5040882841" description="NlpC/P60 domain-containing protein" evidence="5">
    <location>
        <begin position="20"/>
        <end position="200"/>
    </location>
</feature>
<keyword evidence="2" id="KW-0645">Protease</keyword>
<dbReference type="PANTHER" id="PTHR47053">
    <property type="entry name" value="MUREIN DD-ENDOPEPTIDASE MEPH-RELATED"/>
    <property type="match status" value="1"/>
</dbReference>